<geneLocation type="plasmid" evidence="1 2">
    <name>pSINAC01</name>
</geneLocation>
<name>L0DQD3_SINAD</name>
<accession>L0DQD3</accession>
<dbReference type="AlphaFoldDB" id="L0DQD3"/>
<evidence type="ECO:0000313" key="2">
    <source>
        <dbReference type="Proteomes" id="UP000010798"/>
    </source>
</evidence>
<keyword evidence="2" id="KW-1185">Reference proteome</keyword>
<reference evidence="1 2" key="1">
    <citation type="submission" date="2012-02" db="EMBL/GenBank/DDBJ databases">
        <title>Complete sequence of plasmid 1 of Singulisphaera acidiphila DSM 18658.</title>
        <authorList>
            <consortium name="US DOE Joint Genome Institute (JGI-PGF)"/>
            <person name="Lucas S."/>
            <person name="Copeland A."/>
            <person name="Lapidus A."/>
            <person name="Glavina del Rio T."/>
            <person name="Dalin E."/>
            <person name="Tice H."/>
            <person name="Bruce D."/>
            <person name="Goodwin L."/>
            <person name="Pitluck S."/>
            <person name="Peters L."/>
            <person name="Ovchinnikova G."/>
            <person name="Chertkov O."/>
            <person name="Kyrpides N."/>
            <person name="Mavromatis K."/>
            <person name="Ivanova N."/>
            <person name="Brettin T."/>
            <person name="Detter J.C."/>
            <person name="Han C."/>
            <person name="Larimer F."/>
            <person name="Land M."/>
            <person name="Hauser L."/>
            <person name="Markowitz V."/>
            <person name="Cheng J.-F."/>
            <person name="Hugenholtz P."/>
            <person name="Woyke T."/>
            <person name="Wu D."/>
            <person name="Tindall B."/>
            <person name="Pomrenke H."/>
            <person name="Brambilla E."/>
            <person name="Klenk H.-P."/>
            <person name="Eisen J.A."/>
        </authorList>
    </citation>
    <scope>NUCLEOTIDE SEQUENCE [LARGE SCALE GENOMIC DNA]</scope>
    <source>
        <strain evidence="2">ATCC BAA-1392 / DSM 18658 / VKM B-2454 / MOB10</strain>
        <plasmid evidence="1 2">pSINAC01</plasmid>
    </source>
</reference>
<dbReference type="Proteomes" id="UP000010798">
    <property type="component" value="Plasmid pSINAC01"/>
</dbReference>
<dbReference type="EMBL" id="CP003365">
    <property type="protein sequence ID" value="AGA31629.1"/>
    <property type="molecule type" value="Genomic_DNA"/>
</dbReference>
<gene>
    <name evidence="1" type="ordered locus">Sinac_7597</name>
</gene>
<dbReference type="RefSeq" id="WP_015250690.1">
    <property type="nucleotide sequence ID" value="NC_019893.1"/>
</dbReference>
<dbReference type="KEGG" id="saci:Sinac_7597"/>
<sequence length="375" mass="42438">MSYGYRVRSKEKESRDFFEKAYRRENLEVWDAKWHALSVQARHFFLHAIKSPPKKPSAKSNAPGVSANRFPTPILEELTAAGFVEVVAAKSKAFSDSVIAGDGINDFATRLRAMQRYHLLVAGNSSEFRKYINYAFDGATLTAVLSTVLRNQQILDGYYLDEIIKLYVIHHRWPFWVASSLKEPLAEKILDLIRQAEGPVPLAELPNRIGGSDPAKVREIVDKLIARLVLVEDLQPKTWEILVGLLPSVREQLIRVNQPYERPPLLVCERPKEVGPSGSVIVNDLRAILLEIASEPPRVRQDQALFTKEIERFQTVQEPLAAWLLDVLKWSNESRVHQSIAWARALQLVKEVTDGKQIRLCLNSVSVRNSQSCAA</sequence>
<protein>
    <submittedName>
        <fullName evidence="1">Uncharacterized protein</fullName>
    </submittedName>
</protein>
<evidence type="ECO:0000313" key="1">
    <source>
        <dbReference type="EMBL" id="AGA31629.1"/>
    </source>
</evidence>
<organism evidence="1 2">
    <name type="scientific">Singulisphaera acidiphila (strain ATCC BAA-1392 / DSM 18658 / VKM B-2454 / MOB10)</name>
    <dbReference type="NCBI Taxonomy" id="886293"/>
    <lineage>
        <taxon>Bacteria</taxon>
        <taxon>Pseudomonadati</taxon>
        <taxon>Planctomycetota</taxon>
        <taxon>Planctomycetia</taxon>
        <taxon>Isosphaerales</taxon>
        <taxon>Isosphaeraceae</taxon>
        <taxon>Singulisphaera</taxon>
    </lineage>
</organism>
<proteinExistence type="predicted"/>
<keyword evidence="1" id="KW-0614">Plasmid</keyword>
<dbReference type="HOGENOM" id="CLU_737497_0_0_0"/>